<dbReference type="Proteomes" id="UP000031523">
    <property type="component" value="Chromosome"/>
</dbReference>
<evidence type="ECO:0000313" key="2">
    <source>
        <dbReference type="EMBL" id="AJE82492.1"/>
    </source>
</evidence>
<name>A0A0B5EWK7_STRA4</name>
<accession>A0A0B5EWK7</accession>
<feature type="compositionally biased region" description="Gly residues" evidence="1">
    <location>
        <begin position="1"/>
        <end position="17"/>
    </location>
</feature>
<reference evidence="2 3" key="1">
    <citation type="submission" date="2015-01" db="EMBL/GenBank/DDBJ databases">
        <title>Enhanced salinomycin production by adjusting the supply of polyketide extender units in Streptomyce albus DSM 41398.</title>
        <authorList>
            <person name="Lu C."/>
        </authorList>
    </citation>
    <scope>NUCLEOTIDE SEQUENCE [LARGE SCALE GENOMIC DNA]</scope>
    <source>
        <strain evidence="3">ATCC 21838 / DSM 41398 / FERM P-419 / JCM 4703 / NBRC 107858</strain>
    </source>
</reference>
<gene>
    <name evidence="2" type="ORF">SLNWT_2116</name>
</gene>
<proteinExistence type="predicted"/>
<dbReference type="AlphaFoldDB" id="A0A0B5EWK7"/>
<dbReference type="KEGG" id="sals:SLNWT_2116"/>
<evidence type="ECO:0000313" key="3">
    <source>
        <dbReference type="Proteomes" id="UP000031523"/>
    </source>
</evidence>
<keyword evidence="3" id="KW-1185">Reference proteome</keyword>
<feature type="region of interest" description="Disordered" evidence="1">
    <location>
        <begin position="1"/>
        <end position="87"/>
    </location>
</feature>
<evidence type="ECO:0000256" key="1">
    <source>
        <dbReference type="SAM" id="MobiDB-lite"/>
    </source>
</evidence>
<feature type="compositionally biased region" description="Basic and acidic residues" evidence="1">
    <location>
        <begin position="34"/>
        <end position="54"/>
    </location>
</feature>
<protein>
    <submittedName>
        <fullName evidence="2">Uncharacterized protein</fullName>
    </submittedName>
</protein>
<dbReference type="EMBL" id="CP010519">
    <property type="protein sequence ID" value="AJE82492.1"/>
    <property type="molecule type" value="Genomic_DNA"/>
</dbReference>
<organism evidence="2 3">
    <name type="scientific">Streptomyces albus (strain ATCC 21838 / DSM 41398 / FERM P-419 / JCM 4703 / NBRC 107858)</name>
    <dbReference type="NCBI Taxonomy" id="1081613"/>
    <lineage>
        <taxon>Bacteria</taxon>
        <taxon>Bacillati</taxon>
        <taxon>Actinomycetota</taxon>
        <taxon>Actinomycetes</taxon>
        <taxon>Kitasatosporales</taxon>
        <taxon>Streptomycetaceae</taxon>
        <taxon>Streptomyces</taxon>
    </lineage>
</organism>
<sequence length="87" mass="9025">MRVVGGGTEGLVVGGQGRTDPGTGAAAAPYVHRQPGERTEDHGEASQHHQERPHLVHAGEPTSGPRPVARPRKRSTGSQVPPGRGTP</sequence>